<evidence type="ECO:0000313" key="1">
    <source>
        <dbReference type="EMBL" id="VFK61031.1"/>
    </source>
</evidence>
<organism evidence="1">
    <name type="scientific">Candidatus Kentrum sp. TUN</name>
    <dbReference type="NCBI Taxonomy" id="2126343"/>
    <lineage>
        <taxon>Bacteria</taxon>
        <taxon>Pseudomonadati</taxon>
        <taxon>Pseudomonadota</taxon>
        <taxon>Gammaproteobacteria</taxon>
        <taxon>Candidatus Kentrum</taxon>
    </lineage>
</organism>
<accession>A0A451A4U1</accession>
<dbReference type="AlphaFoldDB" id="A0A451A4U1"/>
<dbReference type="EMBL" id="CAADFX010000142">
    <property type="protein sequence ID" value="VFK61031.1"/>
    <property type="molecule type" value="Genomic_DNA"/>
</dbReference>
<reference evidence="1" key="1">
    <citation type="submission" date="2019-02" db="EMBL/GenBank/DDBJ databases">
        <authorList>
            <person name="Gruber-Vodicka R. H."/>
            <person name="Seah K. B. B."/>
        </authorList>
    </citation>
    <scope>NUCLEOTIDE SEQUENCE</scope>
    <source>
        <strain evidence="1">BECK_BY1</strain>
    </source>
</reference>
<sequence>MGIRHCAGANRLIGRYPEQIHILEPGTVWRMLREVEMHQHQLKRSFIRLP</sequence>
<gene>
    <name evidence="1" type="ORF">BECKTUN1418D_GA0071000_11423</name>
</gene>
<protein>
    <submittedName>
        <fullName evidence="1">Uncharacterized protein</fullName>
    </submittedName>
</protein>
<name>A0A451A4U1_9GAMM</name>
<proteinExistence type="predicted"/>